<evidence type="ECO:0000313" key="2">
    <source>
        <dbReference type="Proteomes" id="UP000234748"/>
    </source>
</evidence>
<organism evidence="1 2">
    <name type="scientific">Peribacillus deserti</name>
    <dbReference type="NCBI Taxonomy" id="673318"/>
    <lineage>
        <taxon>Bacteria</taxon>
        <taxon>Bacillati</taxon>
        <taxon>Bacillota</taxon>
        <taxon>Bacilli</taxon>
        <taxon>Bacillales</taxon>
        <taxon>Bacillaceae</taxon>
        <taxon>Peribacillus</taxon>
    </lineage>
</organism>
<dbReference type="EMBL" id="PGUY01000023">
    <property type="protein sequence ID" value="PLT30343.1"/>
    <property type="molecule type" value="Genomic_DNA"/>
</dbReference>
<gene>
    <name evidence="1" type="ORF">CUU66_08360</name>
</gene>
<dbReference type="Gene3D" id="3.40.50.1820">
    <property type="entry name" value="alpha/beta hydrolase"/>
    <property type="match status" value="1"/>
</dbReference>
<protein>
    <recommendedName>
        <fullName evidence="3">Alpha/beta hydrolase</fullName>
    </recommendedName>
</protein>
<name>A0A2N5M7S2_9BACI</name>
<reference evidence="1 2" key="1">
    <citation type="submission" date="2017-11" db="EMBL/GenBank/DDBJ databases">
        <title>Comparitive Functional Genomics of Dry Heat Resistant strains isolated from the Viking Spacecraft.</title>
        <authorList>
            <person name="Seuylemezian A."/>
            <person name="Cooper K."/>
            <person name="Vaishampayan P."/>
        </authorList>
    </citation>
    <scope>NUCLEOTIDE SEQUENCE [LARGE SCALE GENOMIC DNA]</scope>
    <source>
        <strain evidence="1 2">V1-29</strain>
    </source>
</reference>
<keyword evidence="2" id="KW-1185">Reference proteome</keyword>
<evidence type="ECO:0000313" key="1">
    <source>
        <dbReference type="EMBL" id="PLT30343.1"/>
    </source>
</evidence>
<dbReference type="InterPro" id="IPR029058">
    <property type="entry name" value="AB_hydrolase_fold"/>
</dbReference>
<dbReference type="SUPFAM" id="SSF53474">
    <property type="entry name" value="alpha/beta-Hydrolases"/>
    <property type="match status" value="1"/>
</dbReference>
<proteinExistence type="predicted"/>
<dbReference type="Proteomes" id="UP000234748">
    <property type="component" value="Unassembled WGS sequence"/>
</dbReference>
<comment type="caution">
    <text evidence="1">The sequence shown here is derived from an EMBL/GenBank/DDBJ whole genome shotgun (WGS) entry which is preliminary data.</text>
</comment>
<accession>A0A2N5M7S2</accession>
<dbReference type="AlphaFoldDB" id="A0A2N5M7S2"/>
<sequence>MFSMSNMISEIRKFDLNNEVQTVLVPVTIIMGRYDLTVPHRPTQEFFEHLQAPSKEWMWFEQSAHSPNYEELEKFTQKIIKTITY</sequence>
<evidence type="ECO:0008006" key="3">
    <source>
        <dbReference type="Google" id="ProtNLM"/>
    </source>
</evidence>